<dbReference type="Proteomes" id="UP001172684">
    <property type="component" value="Unassembled WGS sequence"/>
</dbReference>
<dbReference type="Pfam" id="PF23395">
    <property type="entry name" value="SAM_6"/>
    <property type="match status" value="1"/>
</dbReference>
<gene>
    <name evidence="4" type="ORF">H2201_000405</name>
</gene>
<feature type="compositionally biased region" description="Polar residues" evidence="1">
    <location>
        <begin position="917"/>
        <end position="929"/>
    </location>
</feature>
<evidence type="ECO:0000256" key="1">
    <source>
        <dbReference type="SAM" id="MobiDB-lite"/>
    </source>
</evidence>
<name>A0ABQ9P5F4_9PEZI</name>
<organism evidence="4 5">
    <name type="scientific">Coniosporium apollinis</name>
    <dbReference type="NCBI Taxonomy" id="61459"/>
    <lineage>
        <taxon>Eukaryota</taxon>
        <taxon>Fungi</taxon>
        <taxon>Dikarya</taxon>
        <taxon>Ascomycota</taxon>
        <taxon>Pezizomycotina</taxon>
        <taxon>Dothideomycetes</taxon>
        <taxon>Dothideomycetes incertae sedis</taxon>
        <taxon>Coniosporium</taxon>
    </lineage>
</organism>
<comment type="caution">
    <text evidence="4">The sequence shown here is derived from an EMBL/GenBank/DDBJ whole genome shotgun (WGS) entry which is preliminary data.</text>
</comment>
<feature type="domain" description="DUF7102" evidence="2">
    <location>
        <begin position="707"/>
        <end position="874"/>
    </location>
</feature>
<dbReference type="InterPro" id="IPR055528">
    <property type="entry name" value="DUF7102"/>
</dbReference>
<accession>A0ABQ9P5F4</accession>
<keyword evidence="5" id="KW-1185">Reference proteome</keyword>
<feature type="domain" description="SAM-like" evidence="3">
    <location>
        <begin position="879"/>
        <end position="966"/>
    </location>
</feature>
<feature type="region of interest" description="Disordered" evidence="1">
    <location>
        <begin position="909"/>
        <end position="929"/>
    </location>
</feature>
<proteinExistence type="predicted"/>
<sequence>MRDNDVELLTVDVIDDDTVQEERPSQEETANVDEDIPPLEYARYYGLTNDYLAERPLDPAHPPSPSISVFEGVDTENAWTLELLQGFSTRECLTIDKDTAAFLRDVLTAPHMTEDVEAEAGRAKISNLKYELPLLRSDNEWDLRHFGTIDPADLSRIKLPRQQVNDERDESLSWPKKHLNLPTQYDARANAEKLEIPVGTLPYLQGALSDPYTPADKLDLIAEEIKYQRNPALEPVTPPLLPLTPPHTPFIPSSPTGRLELLSDRTDPAVAELQTLEDAMMKQDAILPHHGMKEGTEDPMLIESDDIGQTYSPLRSIAELPSSSPLKRKFADLKVEGPLTPPTTLPSPAKKAKSVSFSEMLHECIPDLPLAHADDADTPDSPGSFKAFFNEVIEPIAGKANRELEQEQLQEVDTTKRVDVPIMDFFLPKAPWLEYARQPHGKHRESDSELDAQKKLLARVKREDLQLMQPWHGISKIERALPWSPFPPQLGKVALDEKIDDDGALSPLISGVHMDGEIVESDALIWKPEGLRILNDTNDSDDELEPSSFVEAEDMQTLVKKRRFEMDEAVEALDSRTGSKHKPSAGESHTQRGAEAPTLRPRTGKATVEKILPPSDQKSNSGLLFGGFSASTALSNFIEIHSAVAKKPKITHDLPSRPKSGAKHEVQQADTVSAASVAPRSTPLQQQGIPPSPIPSPAILTNLQPCHFVASTTLLKLRHLLHHIEELYPAAILIERDFGTQSVGNAPPAEADLLCSPATAVLMTTLQKAKQRALPGQAAQSAGGLRERIAHVSERYERVLVLVSEDAGKPETAAEKRGAAAELRALDERDCEALASLAAFAAALSGDVSVLYVAGGEEKLARWTIGIMARFGVPGLELLQEETLWELFLRRAGLNAFAAQVVLAELKKPASTPPPQAHSSSVESTPSSNDGDFGVAAFVKMSADERMRRFEGLLGGRRVLRRVSGALDQRWVSASDGYVM</sequence>
<dbReference type="EMBL" id="JAPDRL010000002">
    <property type="protein sequence ID" value="KAJ9669538.1"/>
    <property type="molecule type" value="Genomic_DNA"/>
</dbReference>
<evidence type="ECO:0000259" key="3">
    <source>
        <dbReference type="Pfam" id="PF23395"/>
    </source>
</evidence>
<evidence type="ECO:0000313" key="4">
    <source>
        <dbReference type="EMBL" id="KAJ9669538.1"/>
    </source>
</evidence>
<reference evidence="4" key="1">
    <citation type="submission" date="2022-10" db="EMBL/GenBank/DDBJ databases">
        <title>Culturing micro-colonial fungi from biological soil crusts in the Mojave desert and describing Neophaeococcomyces mojavensis, and introducing the new genera and species Taxawa tesnikishii.</title>
        <authorList>
            <person name="Kurbessoian T."/>
            <person name="Stajich J.E."/>
        </authorList>
    </citation>
    <scope>NUCLEOTIDE SEQUENCE</scope>
    <source>
        <strain evidence="4">TK_1</strain>
    </source>
</reference>
<evidence type="ECO:0000313" key="5">
    <source>
        <dbReference type="Proteomes" id="UP001172684"/>
    </source>
</evidence>
<dbReference type="InterPro" id="IPR057559">
    <property type="entry name" value="SAM_6"/>
</dbReference>
<evidence type="ECO:0000259" key="2">
    <source>
        <dbReference type="Pfam" id="PF23394"/>
    </source>
</evidence>
<feature type="region of interest" description="Disordered" evidence="1">
    <location>
        <begin position="571"/>
        <end position="616"/>
    </location>
</feature>
<dbReference type="Pfam" id="PF23394">
    <property type="entry name" value="DUF7102"/>
    <property type="match status" value="1"/>
</dbReference>
<protein>
    <submittedName>
        <fullName evidence="4">Uncharacterized protein</fullName>
    </submittedName>
</protein>